<protein>
    <submittedName>
        <fullName evidence="1">Nucleotide-diphospho-sugar transferase</fullName>
    </submittedName>
</protein>
<name>A0A174HGP2_9CLOT</name>
<dbReference type="OrthoDB" id="186344at2"/>
<evidence type="ECO:0000313" key="2">
    <source>
        <dbReference type="Proteomes" id="UP000095594"/>
    </source>
</evidence>
<dbReference type="EMBL" id="CYZX01000014">
    <property type="protein sequence ID" value="CUO72300.1"/>
    <property type="molecule type" value="Genomic_DNA"/>
</dbReference>
<sequence>MEKYHFSMILSEQHLFKAIPMYISLRQYCKSFKLFILCMNESVYAILNKIGFKDIILIPIKYLEDNNFELLKAKSNRSFHEYCWTLKPIFLYYIMNQYDKAKYYAHVDADLFFFSNIDNVFDENPNASIFLTHHRNSEEFKHYYELSGIYNTGFVGFRNNNEARVAVRLWGDRCLKKCTMEYDTVDKTFGDQRYVEDWVDIFKNVHVVNSIGANVAFWNIKNYKVSKRYNNVYINETPLIFYHFSSVVILGPREFDLCSFYHIDDENILVYIYDPYVRLLSNGIEGMKKEFPWFNIGFVDRRNIINLHNYKI</sequence>
<accession>A0A174HGP2</accession>
<dbReference type="InterPro" id="IPR029044">
    <property type="entry name" value="Nucleotide-diphossugar_trans"/>
</dbReference>
<keyword evidence="1" id="KW-0808">Transferase</keyword>
<dbReference type="SUPFAM" id="SSF53448">
    <property type="entry name" value="Nucleotide-diphospho-sugar transferases"/>
    <property type="match status" value="1"/>
</dbReference>
<evidence type="ECO:0000313" key="1">
    <source>
        <dbReference type="EMBL" id="CUO72300.1"/>
    </source>
</evidence>
<organism evidence="1 2">
    <name type="scientific">Clostridium disporicum</name>
    <dbReference type="NCBI Taxonomy" id="84024"/>
    <lineage>
        <taxon>Bacteria</taxon>
        <taxon>Bacillati</taxon>
        <taxon>Bacillota</taxon>
        <taxon>Clostridia</taxon>
        <taxon>Eubacteriales</taxon>
        <taxon>Clostridiaceae</taxon>
        <taxon>Clostridium</taxon>
    </lineage>
</organism>
<proteinExistence type="predicted"/>
<dbReference type="RefSeq" id="WP_055266401.1">
    <property type="nucleotide sequence ID" value="NZ_CABIXQ010000014.1"/>
</dbReference>
<dbReference type="Proteomes" id="UP000095594">
    <property type="component" value="Unassembled WGS sequence"/>
</dbReference>
<reference evidence="1 2" key="1">
    <citation type="submission" date="2015-09" db="EMBL/GenBank/DDBJ databases">
        <authorList>
            <consortium name="Pathogen Informatics"/>
        </authorList>
    </citation>
    <scope>NUCLEOTIDE SEQUENCE [LARGE SCALE GENOMIC DNA]</scope>
    <source>
        <strain evidence="1 2">2789STDY5834856</strain>
    </source>
</reference>
<dbReference type="GO" id="GO:0016740">
    <property type="term" value="F:transferase activity"/>
    <property type="evidence" value="ECO:0007669"/>
    <property type="project" value="UniProtKB-KW"/>
</dbReference>
<dbReference type="Gene3D" id="3.90.550.10">
    <property type="entry name" value="Spore Coat Polysaccharide Biosynthesis Protein SpsA, Chain A"/>
    <property type="match status" value="1"/>
</dbReference>
<gene>
    <name evidence="1" type="ORF">ERS852471_02127</name>
</gene>
<dbReference type="AlphaFoldDB" id="A0A174HGP2"/>